<evidence type="ECO:0000313" key="1">
    <source>
        <dbReference type="EMBL" id="GAA4733770.1"/>
    </source>
</evidence>
<evidence type="ECO:0000313" key="2">
    <source>
        <dbReference type="Proteomes" id="UP001500956"/>
    </source>
</evidence>
<dbReference type="Gene3D" id="2.30.110.10">
    <property type="entry name" value="Electron Transport, Fmn-binding Protein, Chain A"/>
    <property type="match status" value="1"/>
</dbReference>
<accession>A0ABP8YPQ0</accession>
<dbReference type="EMBL" id="BAABID010000014">
    <property type="protein sequence ID" value="GAA4733770.1"/>
    <property type="molecule type" value="Genomic_DNA"/>
</dbReference>
<protein>
    <submittedName>
        <fullName evidence="1">Nitroreductase family deazaflavin-dependent oxidoreductase</fullName>
    </submittedName>
</protein>
<dbReference type="RefSeq" id="WP_172152265.1">
    <property type="nucleotide sequence ID" value="NZ_BAABID010000014.1"/>
</dbReference>
<sequence>MKAPAAATTVAQKVNPWALRVSHRVPPWATLHHVGRRSGRAYDTPVVAFAAREPRVIGEPVTVADARDIIVLHPLPWGPGTDWCRNVLAAGHYTLTRRGQDFAVVDPWVLDGETARGVLGDGPRVASRLLGIDEFLAGRLRPARSAPA</sequence>
<gene>
    <name evidence="1" type="ORF">GCM10023216_27890</name>
</gene>
<dbReference type="InterPro" id="IPR012349">
    <property type="entry name" value="Split_barrel_FMN-bd"/>
</dbReference>
<keyword evidence="2" id="KW-1185">Reference proteome</keyword>
<organism evidence="1 2">
    <name type="scientific">Isoptericola chiayiensis</name>
    <dbReference type="NCBI Taxonomy" id="579446"/>
    <lineage>
        <taxon>Bacteria</taxon>
        <taxon>Bacillati</taxon>
        <taxon>Actinomycetota</taxon>
        <taxon>Actinomycetes</taxon>
        <taxon>Micrococcales</taxon>
        <taxon>Promicromonosporaceae</taxon>
        <taxon>Isoptericola</taxon>
    </lineage>
</organism>
<comment type="caution">
    <text evidence="1">The sequence shown here is derived from an EMBL/GenBank/DDBJ whole genome shotgun (WGS) entry which is preliminary data.</text>
</comment>
<name>A0ABP8YPQ0_9MICO</name>
<dbReference type="Proteomes" id="UP001500956">
    <property type="component" value="Unassembled WGS sequence"/>
</dbReference>
<reference evidence="2" key="1">
    <citation type="journal article" date="2019" name="Int. J. Syst. Evol. Microbiol.">
        <title>The Global Catalogue of Microorganisms (GCM) 10K type strain sequencing project: providing services to taxonomists for standard genome sequencing and annotation.</title>
        <authorList>
            <consortium name="The Broad Institute Genomics Platform"/>
            <consortium name="The Broad Institute Genome Sequencing Center for Infectious Disease"/>
            <person name="Wu L."/>
            <person name="Ma J."/>
        </authorList>
    </citation>
    <scope>NUCLEOTIDE SEQUENCE [LARGE SCALE GENOMIC DNA]</scope>
    <source>
        <strain evidence="2">JCM 18063</strain>
    </source>
</reference>
<proteinExistence type="predicted"/>